<dbReference type="AlphaFoldDB" id="A0A0F9F9P6"/>
<evidence type="ECO:0000313" key="1">
    <source>
        <dbReference type="EMBL" id="KKL53995.1"/>
    </source>
</evidence>
<name>A0A0F9F9P6_9ZZZZ</name>
<sequence length="43" mass="4938">MNCNVELEINGQNVDEGEWHFLGSIEANDDLFEALDREPFAKK</sequence>
<reference evidence="1" key="1">
    <citation type="journal article" date="2015" name="Nature">
        <title>Complex archaea that bridge the gap between prokaryotes and eukaryotes.</title>
        <authorList>
            <person name="Spang A."/>
            <person name="Saw J.H."/>
            <person name="Jorgensen S.L."/>
            <person name="Zaremba-Niedzwiedzka K."/>
            <person name="Martijn J."/>
            <person name="Lind A.E."/>
            <person name="van Eijk R."/>
            <person name="Schleper C."/>
            <person name="Guy L."/>
            <person name="Ettema T.J."/>
        </authorList>
    </citation>
    <scope>NUCLEOTIDE SEQUENCE</scope>
</reference>
<accession>A0A0F9F9P6</accession>
<organism evidence="1">
    <name type="scientific">marine sediment metagenome</name>
    <dbReference type="NCBI Taxonomy" id="412755"/>
    <lineage>
        <taxon>unclassified sequences</taxon>
        <taxon>metagenomes</taxon>
        <taxon>ecological metagenomes</taxon>
    </lineage>
</organism>
<protein>
    <submittedName>
        <fullName evidence="1">Uncharacterized protein</fullName>
    </submittedName>
</protein>
<gene>
    <name evidence="1" type="ORF">LCGC14_2269820</name>
</gene>
<dbReference type="EMBL" id="LAZR01031354">
    <property type="protein sequence ID" value="KKL53995.1"/>
    <property type="molecule type" value="Genomic_DNA"/>
</dbReference>
<proteinExistence type="predicted"/>
<comment type="caution">
    <text evidence="1">The sequence shown here is derived from an EMBL/GenBank/DDBJ whole genome shotgun (WGS) entry which is preliminary data.</text>
</comment>